<reference evidence="2" key="1">
    <citation type="journal article" date="2019" name="Int. J. Syst. Evol. Microbiol.">
        <title>The Global Catalogue of Microorganisms (GCM) 10K type strain sequencing project: providing services to taxonomists for standard genome sequencing and annotation.</title>
        <authorList>
            <consortium name="The Broad Institute Genomics Platform"/>
            <consortium name="The Broad Institute Genome Sequencing Center for Infectious Disease"/>
            <person name="Wu L."/>
            <person name="Ma J."/>
        </authorList>
    </citation>
    <scope>NUCLEOTIDE SEQUENCE [LARGE SCALE GENOMIC DNA]</scope>
    <source>
        <strain evidence="2">ZS-35-S2</strain>
    </source>
</reference>
<accession>A0ABW1KAA8</accession>
<dbReference type="EMBL" id="JBHSPR010000017">
    <property type="protein sequence ID" value="MFC6018700.1"/>
    <property type="molecule type" value="Genomic_DNA"/>
</dbReference>
<evidence type="ECO:0000313" key="1">
    <source>
        <dbReference type="EMBL" id="MFC6018700.1"/>
    </source>
</evidence>
<dbReference type="InterPro" id="IPR035069">
    <property type="entry name" value="TTHA1013/TTHA0281-like"/>
</dbReference>
<dbReference type="SUPFAM" id="SSF143100">
    <property type="entry name" value="TTHA1013/TTHA0281-like"/>
    <property type="match status" value="1"/>
</dbReference>
<dbReference type="RefSeq" id="WP_377424345.1">
    <property type="nucleotide sequence ID" value="NZ_JBHSPR010000017.1"/>
</dbReference>
<gene>
    <name evidence="1" type="ORF">ACFP2T_21130</name>
</gene>
<evidence type="ECO:0000313" key="2">
    <source>
        <dbReference type="Proteomes" id="UP001596203"/>
    </source>
</evidence>
<name>A0ABW1KAA8_9ACTN</name>
<proteinExistence type="predicted"/>
<sequence>MSTDRGRLVVALPGLHASGRDIDELRDALAEAIGFYLSDATHEVTATDLEFVPPPELRDVHIRTRLVAA</sequence>
<keyword evidence="2" id="KW-1185">Reference proteome</keyword>
<protein>
    <submittedName>
        <fullName evidence="1">Type II toxin-antitoxin system HicB family antitoxin</fullName>
    </submittedName>
</protein>
<organism evidence="1 2">
    <name type="scientific">Plantactinospora solaniradicis</name>
    <dbReference type="NCBI Taxonomy" id="1723736"/>
    <lineage>
        <taxon>Bacteria</taxon>
        <taxon>Bacillati</taxon>
        <taxon>Actinomycetota</taxon>
        <taxon>Actinomycetes</taxon>
        <taxon>Micromonosporales</taxon>
        <taxon>Micromonosporaceae</taxon>
        <taxon>Plantactinospora</taxon>
    </lineage>
</organism>
<dbReference type="Proteomes" id="UP001596203">
    <property type="component" value="Unassembled WGS sequence"/>
</dbReference>
<comment type="caution">
    <text evidence="1">The sequence shown here is derived from an EMBL/GenBank/DDBJ whole genome shotgun (WGS) entry which is preliminary data.</text>
</comment>